<evidence type="ECO:0000313" key="2">
    <source>
        <dbReference type="Proteomes" id="UP001431783"/>
    </source>
</evidence>
<gene>
    <name evidence="1" type="ORF">WA026_014383</name>
</gene>
<evidence type="ECO:0000313" key="1">
    <source>
        <dbReference type="EMBL" id="KAK9881040.1"/>
    </source>
</evidence>
<accession>A0AAW1UIW9</accession>
<organism evidence="1 2">
    <name type="scientific">Henosepilachna vigintioctopunctata</name>
    <dbReference type="NCBI Taxonomy" id="420089"/>
    <lineage>
        <taxon>Eukaryota</taxon>
        <taxon>Metazoa</taxon>
        <taxon>Ecdysozoa</taxon>
        <taxon>Arthropoda</taxon>
        <taxon>Hexapoda</taxon>
        <taxon>Insecta</taxon>
        <taxon>Pterygota</taxon>
        <taxon>Neoptera</taxon>
        <taxon>Endopterygota</taxon>
        <taxon>Coleoptera</taxon>
        <taxon>Polyphaga</taxon>
        <taxon>Cucujiformia</taxon>
        <taxon>Coccinelloidea</taxon>
        <taxon>Coccinellidae</taxon>
        <taxon>Epilachninae</taxon>
        <taxon>Epilachnini</taxon>
        <taxon>Henosepilachna</taxon>
    </lineage>
</organism>
<keyword evidence="2" id="KW-1185">Reference proteome</keyword>
<reference evidence="1 2" key="1">
    <citation type="submission" date="2023-03" db="EMBL/GenBank/DDBJ databases">
        <title>Genome insight into feeding habits of ladybird beetles.</title>
        <authorList>
            <person name="Li H.-S."/>
            <person name="Huang Y.-H."/>
            <person name="Pang H."/>
        </authorList>
    </citation>
    <scope>NUCLEOTIDE SEQUENCE [LARGE SCALE GENOMIC DNA]</scope>
    <source>
        <strain evidence="1">SYSU_2023b</strain>
        <tissue evidence="1">Whole body</tissue>
    </source>
</reference>
<comment type="caution">
    <text evidence="1">The sequence shown here is derived from an EMBL/GenBank/DDBJ whole genome shotgun (WGS) entry which is preliminary data.</text>
</comment>
<protein>
    <submittedName>
        <fullName evidence="1">Uncharacterized protein</fullName>
    </submittedName>
</protein>
<dbReference type="EMBL" id="JARQZJ010000067">
    <property type="protein sequence ID" value="KAK9881040.1"/>
    <property type="molecule type" value="Genomic_DNA"/>
</dbReference>
<proteinExistence type="predicted"/>
<sequence length="148" mass="17732">MRNVFPWTVSKTSIFDVHEDECQRWTLDENWSINFFHLYKLGPIEIEYTYAEDQWETFIGGPFLELSDSNFHEDEKPTLNIREKHVTSFFFIYHWETFFGGQLLKLSDSNVHEDEKPDLNIRRKPVTSFFHLNKLEAIKIEDTGVEDH</sequence>
<name>A0AAW1UIW9_9CUCU</name>
<dbReference type="Proteomes" id="UP001431783">
    <property type="component" value="Unassembled WGS sequence"/>
</dbReference>
<dbReference type="AlphaFoldDB" id="A0AAW1UIW9"/>